<keyword evidence="10" id="KW-1185">Reference proteome</keyword>
<dbReference type="SUPFAM" id="SSF81301">
    <property type="entry name" value="Nucleotidyltransferase"/>
    <property type="match status" value="1"/>
</dbReference>
<evidence type="ECO:0000259" key="8">
    <source>
        <dbReference type="PROSITE" id="PS51880"/>
    </source>
</evidence>
<dbReference type="SUPFAM" id="SSF81271">
    <property type="entry name" value="TGS-like"/>
    <property type="match status" value="1"/>
</dbReference>
<evidence type="ECO:0000256" key="1">
    <source>
        <dbReference type="ARBA" id="ARBA00019852"/>
    </source>
</evidence>
<feature type="domain" description="ACT" evidence="7">
    <location>
        <begin position="680"/>
        <end position="755"/>
    </location>
</feature>
<accession>A0ABW2A2I3</accession>
<dbReference type="Pfam" id="PF13328">
    <property type="entry name" value="HD_4"/>
    <property type="match status" value="1"/>
</dbReference>
<dbReference type="NCBIfam" id="TIGR00691">
    <property type="entry name" value="spoT_relA"/>
    <property type="match status" value="1"/>
</dbReference>
<dbReference type="SMART" id="SM00954">
    <property type="entry name" value="RelA_SpoT"/>
    <property type="match status" value="1"/>
</dbReference>
<evidence type="ECO:0000256" key="2">
    <source>
        <dbReference type="ARBA" id="ARBA00025704"/>
    </source>
</evidence>
<gene>
    <name evidence="9" type="primary">relA</name>
    <name evidence="9" type="ORF">ACFQDL_17690</name>
</gene>
<dbReference type="Gene3D" id="3.10.20.30">
    <property type="match status" value="1"/>
</dbReference>
<comment type="function">
    <text evidence="6">In eubacteria ppGpp (guanosine 3'-diphosphate 5'-diphosphate) is a mediator of the stringent response that coordinates a variety of cellular activities in response to changes in nutritional abundance.</text>
</comment>
<dbReference type="SUPFAM" id="SSF109604">
    <property type="entry name" value="HD-domain/PDEase-like"/>
    <property type="match status" value="1"/>
</dbReference>
<dbReference type="PROSITE" id="PS51671">
    <property type="entry name" value="ACT"/>
    <property type="match status" value="1"/>
</dbReference>
<dbReference type="InterPro" id="IPR045865">
    <property type="entry name" value="ACT-like_dom_sf"/>
</dbReference>
<dbReference type="CDD" id="cd04876">
    <property type="entry name" value="ACT_RelA-SpoT"/>
    <property type="match status" value="1"/>
</dbReference>
<dbReference type="PANTHER" id="PTHR21262">
    <property type="entry name" value="GUANOSINE-3',5'-BIS DIPHOSPHATE 3'-PYROPHOSPHOHYDROLASE"/>
    <property type="match status" value="1"/>
</dbReference>
<dbReference type="InterPro" id="IPR045600">
    <property type="entry name" value="RelA/SpoT_AH_RIS"/>
</dbReference>
<dbReference type="Gene3D" id="1.10.3210.10">
    <property type="entry name" value="Hypothetical protein af1432"/>
    <property type="match status" value="1"/>
</dbReference>
<evidence type="ECO:0000256" key="3">
    <source>
        <dbReference type="ARBA" id="ARBA00029754"/>
    </source>
</evidence>
<dbReference type="EMBL" id="JBHSWE010000001">
    <property type="protein sequence ID" value="MFC6671692.1"/>
    <property type="molecule type" value="Genomic_DNA"/>
</dbReference>
<organism evidence="9 10">
    <name type="scientific">Marinobacterium aestuariivivens</name>
    <dbReference type="NCBI Taxonomy" id="1698799"/>
    <lineage>
        <taxon>Bacteria</taxon>
        <taxon>Pseudomonadati</taxon>
        <taxon>Pseudomonadota</taxon>
        <taxon>Gammaproteobacteria</taxon>
        <taxon>Oceanospirillales</taxon>
        <taxon>Oceanospirillaceae</taxon>
        <taxon>Marinobacterium</taxon>
    </lineage>
</organism>
<evidence type="ECO:0000313" key="9">
    <source>
        <dbReference type="EMBL" id="MFC6671692.1"/>
    </source>
</evidence>
<dbReference type="InterPro" id="IPR012675">
    <property type="entry name" value="Beta-grasp_dom_sf"/>
</dbReference>
<dbReference type="Gene3D" id="3.30.460.10">
    <property type="entry name" value="Beta Polymerase, domain 2"/>
    <property type="match status" value="1"/>
</dbReference>
<dbReference type="InterPro" id="IPR002912">
    <property type="entry name" value="ACT_dom"/>
</dbReference>
<dbReference type="CDD" id="cd05399">
    <property type="entry name" value="NT_Rel-Spo_like"/>
    <property type="match status" value="1"/>
</dbReference>
<dbReference type="Proteomes" id="UP001596422">
    <property type="component" value="Unassembled WGS sequence"/>
</dbReference>
<comment type="pathway">
    <text evidence="2">Purine metabolism.</text>
</comment>
<dbReference type="InterPro" id="IPR004095">
    <property type="entry name" value="TGS"/>
</dbReference>
<dbReference type="InterPro" id="IPR043519">
    <property type="entry name" value="NT_sf"/>
</dbReference>
<dbReference type="InterPro" id="IPR033655">
    <property type="entry name" value="TGS_RelA/SpoT"/>
</dbReference>
<dbReference type="NCBIfam" id="NF008124">
    <property type="entry name" value="PRK10872.1"/>
    <property type="match status" value="1"/>
</dbReference>
<dbReference type="Pfam" id="PF13291">
    <property type="entry name" value="ACT_4"/>
    <property type="match status" value="1"/>
</dbReference>
<evidence type="ECO:0000259" key="7">
    <source>
        <dbReference type="PROSITE" id="PS51671"/>
    </source>
</evidence>
<dbReference type="PROSITE" id="PS51880">
    <property type="entry name" value="TGS"/>
    <property type="match status" value="1"/>
</dbReference>
<dbReference type="CDD" id="cd01668">
    <property type="entry name" value="TGS_RSH"/>
    <property type="match status" value="1"/>
</dbReference>
<dbReference type="Pfam" id="PF02824">
    <property type="entry name" value="TGS"/>
    <property type="match status" value="1"/>
</dbReference>
<dbReference type="Gene3D" id="3.30.70.260">
    <property type="match status" value="1"/>
</dbReference>
<evidence type="ECO:0000256" key="4">
    <source>
        <dbReference type="ARBA" id="ARBA00032407"/>
    </source>
</evidence>
<dbReference type="SUPFAM" id="SSF55021">
    <property type="entry name" value="ACT-like"/>
    <property type="match status" value="1"/>
</dbReference>
<evidence type="ECO:0000256" key="6">
    <source>
        <dbReference type="RuleBase" id="RU003847"/>
    </source>
</evidence>
<dbReference type="GO" id="GO:0008728">
    <property type="term" value="F:GTP diphosphokinase activity"/>
    <property type="evidence" value="ECO:0007669"/>
    <property type="project" value="UniProtKB-EC"/>
</dbReference>
<dbReference type="Pfam" id="PF04607">
    <property type="entry name" value="RelA_SpoT"/>
    <property type="match status" value="1"/>
</dbReference>
<protein>
    <recommendedName>
        <fullName evidence="1">GTP pyrophosphokinase</fullName>
    </recommendedName>
    <alternativeName>
        <fullName evidence="4">(p)ppGpp synthase</fullName>
    </alternativeName>
    <alternativeName>
        <fullName evidence="3">ATP:GTP 3'-pyrophosphotransferase</fullName>
    </alternativeName>
    <alternativeName>
        <fullName evidence="5">ppGpp synthase I</fullName>
    </alternativeName>
</protein>
<dbReference type="InterPro" id="IPR007685">
    <property type="entry name" value="RelA_SpoT"/>
</dbReference>
<comment type="caution">
    <text evidence="9">The sequence shown here is derived from an EMBL/GenBank/DDBJ whole genome shotgun (WGS) entry which is preliminary data.</text>
</comment>
<dbReference type="Pfam" id="PF19296">
    <property type="entry name" value="RelA_AH_RIS"/>
    <property type="match status" value="1"/>
</dbReference>
<dbReference type="PANTHER" id="PTHR21262:SF31">
    <property type="entry name" value="GTP PYROPHOSPHOKINASE"/>
    <property type="match status" value="1"/>
</dbReference>
<feature type="domain" description="TGS" evidence="8">
    <location>
        <begin position="420"/>
        <end position="481"/>
    </location>
</feature>
<dbReference type="InterPro" id="IPR012676">
    <property type="entry name" value="TGS-like"/>
</dbReference>
<comment type="similarity">
    <text evidence="6">Belongs to the relA/spoT family.</text>
</comment>
<evidence type="ECO:0000313" key="10">
    <source>
        <dbReference type="Proteomes" id="UP001596422"/>
    </source>
</evidence>
<name>A0ABW2A2I3_9GAMM</name>
<proteinExistence type="inferred from homology"/>
<reference evidence="10" key="1">
    <citation type="journal article" date="2019" name="Int. J. Syst. Evol. Microbiol.">
        <title>The Global Catalogue of Microorganisms (GCM) 10K type strain sequencing project: providing services to taxonomists for standard genome sequencing and annotation.</title>
        <authorList>
            <consortium name="The Broad Institute Genomics Platform"/>
            <consortium name="The Broad Institute Genome Sequencing Center for Infectious Disease"/>
            <person name="Wu L."/>
            <person name="Ma J."/>
        </authorList>
    </citation>
    <scope>NUCLEOTIDE SEQUENCE [LARGE SCALE GENOMIC DNA]</scope>
    <source>
        <strain evidence="10">NBRC 111756</strain>
    </source>
</reference>
<dbReference type="InterPro" id="IPR004811">
    <property type="entry name" value="RelA/Spo_fam"/>
</dbReference>
<keyword evidence="9" id="KW-0808">Transferase</keyword>
<evidence type="ECO:0000256" key="5">
    <source>
        <dbReference type="ARBA" id="ARBA00033308"/>
    </source>
</evidence>
<dbReference type="RefSeq" id="WP_379910189.1">
    <property type="nucleotide sequence ID" value="NZ_JBHSWE010000001.1"/>
</dbReference>
<sequence length="759" mass="86188">MVKVREDHPVREDGTVDLDLWLEMLGQQVEISDIDEIRRACELAKAAEEQASADRDDESDWSNHTIGSYRTGLDMASILAELQQDQVTLIAAILYRAVRERKLPIARVAELFGSEVSQLIDGVLQMAAIGTRKNPRFEETVLGTGVNQVDNVRKMLVAMIDDVRVALIKIAERTCAIRGVKKGSRRKRYLVAREVFDIYAPLAHRLGIGHIKWELEDLSFRYLKPNDYKEIAKLLDEKRLDRQQYINSVVELLKGELQAVHIDGEVMGRAKHIYSIWRKMQRKNIEFSQVYDVRAVRILVPETRDCYTALGIVHGLWRNVPHEFDDYIASPKPNGYRSLHTAVIGPEGKVLEIQIRTHNMHEEAELGVCAHHLYKGTDTNSRSSSYEDKIAWLRQVLEWHDDLGQSEAFGDMLRGDVAQDRVYVFTPDGHVLDLPHGATALDFAYRVHTEIGHRCRGAKVNGRIIPLTRPLQTGDQVEIMTSNEERPRRDWLNTNLGYITTSRARAKISHWFKTQAREQNAEAGRHIVEREFKRLALDIREIDLGQVARELHYRSVDDMFAGLGAGDLRQSQIINAAQRQVEVDQHDEQLDLALPTTAPRDKGSKDEGIRIRGVGNLLTKMASCCKPVPGDPIVGYITQGRGVSIHREDCINALALREQEPERMIEVDWGEKTEATYPVDIMIEAYDRSGLLRDIMMELANSNLNVLAANTLTDRKSNVARLSITVEIARLELLGRIMDKINQVPNVIDVHRQRSGFSA</sequence>